<evidence type="ECO:0000313" key="4">
    <source>
        <dbReference type="Proteomes" id="UP000054564"/>
    </source>
</evidence>
<keyword evidence="4" id="KW-1185">Reference proteome</keyword>
<dbReference type="OrthoDB" id="2501630at2759"/>
<dbReference type="Proteomes" id="UP000054564">
    <property type="component" value="Unassembled WGS sequence"/>
</dbReference>
<sequence>MTKVHLIYWFLINLVLAKRAISNIFPQYHSELEHSLEGGSATTDLATQPDFLGLPSLYQSGQFIGHSLPDQHVSKRARYNDVGPSSLLNNVHLDNPAVGKKPHIHPEQAFQIPDYREQGISAFPVILETSNTYHSHISDAPPVMNSSPDLTASTSQDSRPVSSENAVSNELDVGDYGEIEEMIVLDKSHHLHHHNPDKSSNIIISAPPPLFKCPFNYHQIIVPDHLVQKNCELFESEIAKYKKFLASDSSTFKTIVLDRQRPADRRRKGRSVKVVPLLNSFTLETTLKRSFNELNKFLVFINTCLLKTLNQKYIHGEMMIQANDDLQEWIFKIIFYPDYGKAIITEYKPTASINMDTDFLLEVRRNQNQNQNQIQSLIVGFLRDGPTQDFQKKFRDTITIIGIYYKQELPDLWKNSFENNDFSFWLILQRSIELAKIENLDLNQILTISASGGTIINSLSFLSNQPIQSKISQFTERIQGIYDSIVWKTRGHNRIDLQDFPVTLLTGQIKKEVYYSSIRLVQLIRIKSDRKLIEPQIAIRKLEILLNSLHNLHTTLLTYLNKNNLEIFPNALDTFLEWFSRAIFDYTSESLPVFGYSRHVVLHGELDKSVFGFVQQQVIKFISNSTIDDYPKTTYNILAFWYHNFNPEYCITHFGSVDNFLAHFSSSLVIYKDHLSHKRPFN</sequence>
<name>A0A0L0VWI5_9BASI</name>
<evidence type="ECO:0000313" key="3">
    <source>
        <dbReference type="EMBL" id="KNF03542.1"/>
    </source>
</evidence>
<dbReference type="AlphaFoldDB" id="A0A0L0VWI5"/>
<feature type="signal peptide" evidence="2">
    <location>
        <begin position="1"/>
        <end position="17"/>
    </location>
</feature>
<reference evidence="4" key="1">
    <citation type="submission" date="2014-03" db="EMBL/GenBank/DDBJ databases">
        <title>The Genome Sequence of Puccinia striiformis f. sp. tritici PST-78.</title>
        <authorList>
            <consortium name="The Broad Institute Genome Sequencing Platform"/>
            <person name="Cuomo C."/>
            <person name="Hulbert S."/>
            <person name="Chen X."/>
            <person name="Walker B."/>
            <person name="Young S.K."/>
            <person name="Zeng Q."/>
            <person name="Gargeya S."/>
            <person name="Fitzgerald M."/>
            <person name="Haas B."/>
            <person name="Abouelleil A."/>
            <person name="Alvarado L."/>
            <person name="Arachchi H.M."/>
            <person name="Berlin A.M."/>
            <person name="Chapman S.B."/>
            <person name="Goldberg J."/>
            <person name="Griggs A."/>
            <person name="Gujja S."/>
            <person name="Hansen M."/>
            <person name="Howarth C."/>
            <person name="Imamovic A."/>
            <person name="Larimer J."/>
            <person name="McCowan C."/>
            <person name="Montmayeur A."/>
            <person name="Murphy C."/>
            <person name="Neiman D."/>
            <person name="Pearson M."/>
            <person name="Priest M."/>
            <person name="Roberts A."/>
            <person name="Saif S."/>
            <person name="Shea T."/>
            <person name="Sisk P."/>
            <person name="Sykes S."/>
            <person name="Wortman J."/>
            <person name="Nusbaum C."/>
            <person name="Birren B."/>
        </authorList>
    </citation>
    <scope>NUCLEOTIDE SEQUENCE [LARGE SCALE GENOMIC DNA]</scope>
    <source>
        <strain evidence="4">race PST-78</strain>
    </source>
</reference>
<evidence type="ECO:0000256" key="1">
    <source>
        <dbReference type="SAM" id="MobiDB-lite"/>
    </source>
</evidence>
<organism evidence="3 4">
    <name type="scientific">Puccinia striiformis f. sp. tritici PST-78</name>
    <dbReference type="NCBI Taxonomy" id="1165861"/>
    <lineage>
        <taxon>Eukaryota</taxon>
        <taxon>Fungi</taxon>
        <taxon>Dikarya</taxon>
        <taxon>Basidiomycota</taxon>
        <taxon>Pucciniomycotina</taxon>
        <taxon>Pucciniomycetes</taxon>
        <taxon>Pucciniales</taxon>
        <taxon>Pucciniaceae</taxon>
        <taxon>Puccinia</taxon>
    </lineage>
</organism>
<comment type="caution">
    <text evidence="3">The sequence shown here is derived from an EMBL/GenBank/DDBJ whole genome shotgun (WGS) entry which is preliminary data.</text>
</comment>
<keyword evidence="2" id="KW-0732">Signal</keyword>
<feature type="chain" id="PRO_5005550851" evidence="2">
    <location>
        <begin position="18"/>
        <end position="682"/>
    </location>
</feature>
<evidence type="ECO:0000256" key="2">
    <source>
        <dbReference type="SAM" id="SignalP"/>
    </source>
</evidence>
<gene>
    <name evidence="3" type="ORF">PSTG_03070</name>
</gene>
<proteinExistence type="predicted"/>
<protein>
    <submittedName>
        <fullName evidence="3">Uncharacterized protein</fullName>
    </submittedName>
</protein>
<feature type="compositionally biased region" description="Polar residues" evidence="1">
    <location>
        <begin position="144"/>
        <end position="166"/>
    </location>
</feature>
<feature type="region of interest" description="Disordered" evidence="1">
    <location>
        <begin position="139"/>
        <end position="166"/>
    </location>
</feature>
<accession>A0A0L0VWI5</accession>
<dbReference type="EMBL" id="AJIL01000016">
    <property type="protein sequence ID" value="KNF03542.1"/>
    <property type="molecule type" value="Genomic_DNA"/>
</dbReference>